<reference evidence="14 15" key="1">
    <citation type="journal article" date="2006" name="Proc. Natl. Acad. Sci. U.S.A.">
        <title>Molecular genetic anatomy of inter- and intraserotype variation in the human bacterial pathogen group A Streptococcus.</title>
        <authorList>
            <person name="Beres S.B."/>
            <person name="Richter E.W."/>
            <person name="Nagiec M.J."/>
            <person name="Sumby P."/>
            <person name="Porcella S.F."/>
            <person name="DeLeo F.R."/>
            <person name="Musser J.M."/>
        </authorList>
    </citation>
    <scope>NUCLEOTIDE SEQUENCE [LARGE SCALE GENOMIC DNA]</scope>
    <source>
        <strain evidence="14 15">MGAS9429</strain>
    </source>
</reference>
<evidence type="ECO:0000256" key="9">
    <source>
        <dbReference type="ARBA" id="ARBA00041175"/>
    </source>
</evidence>
<dbReference type="PROSITE" id="PS51372">
    <property type="entry name" value="PRD_2"/>
    <property type="match status" value="1"/>
</dbReference>
<keyword evidence="3" id="KW-0963">Cytoplasm</keyword>
<dbReference type="InterPro" id="IPR036634">
    <property type="entry name" value="PRD_sf"/>
</dbReference>
<dbReference type="GO" id="GO:0008982">
    <property type="term" value="F:protein-N(PI)-phosphohistidine-sugar phosphotransferase activity"/>
    <property type="evidence" value="ECO:0007669"/>
    <property type="project" value="InterPro"/>
</dbReference>
<dbReference type="Proteomes" id="UP000002433">
    <property type="component" value="Chromosome"/>
</dbReference>
<dbReference type="HOGENOM" id="CLU_013442_1_0_9"/>
<keyword evidence="2" id="KW-0813">Transport</keyword>
<dbReference type="PROSITE" id="PS51099">
    <property type="entry name" value="PTS_EIIB_TYPE_2"/>
    <property type="match status" value="1"/>
</dbReference>
<organism evidence="14 15">
    <name type="scientific">Streptococcus pyogenes serotype M12 (strain MGAS9429)</name>
    <dbReference type="NCBI Taxonomy" id="370551"/>
    <lineage>
        <taxon>Bacteria</taxon>
        <taxon>Bacillati</taxon>
        <taxon>Bacillota</taxon>
        <taxon>Bacilli</taxon>
        <taxon>Lactobacillales</taxon>
        <taxon>Streptococcaceae</taxon>
        <taxon>Streptococcus</taxon>
    </lineage>
</organism>
<dbReference type="GO" id="GO:0009401">
    <property type="term" value="P:phosphoenolpyruvate-dependent sugar phosphotransferase system"/>
    <property type="evidence" value="ECO:0007669"/>
    <property type="project" value="UniProtKB-KW"/>
</dbReference>
<dbReference type="AlphaFoldDB" id="Q1JJX1"/>
<gene>
    <name evidence="14" type="ordered locus">MGAS9429_Spy1665</name>
</gene>
<comment type="subcellular location">
    <subcellularLocation>
        <location evidence="1">Cytoplasm</location>
    </subcellularLocation>
</comment>
<dbReference type="PROSITE" id="PS00372">
    <property type="entry name" value="PTS_EIIA_TYPE_2_HIS"/>
    <property type="match status" value="1"/>
</dbReference>
<name>Q1JJX1_STRPC</name>
<feature type="domain" description="PRD" evidence="13">
    <location>
        <begin position="315"/>
        <end position="422"/>
    </location>
</feature>
<dbReference type="KEGG" id="spk:MGAS9429_Spy1665"/>
<keyword evidence="6" id="KW-0598">Phosphotransferase system</keyword>
<dbReference type="SUPFAM" id="SSF63520">
    <property type="entry name" value="PTS-regulatory domain, PRD"/>
    <property type="match status" value="1"/>
</dbReference>
<dbReference type="GO" id="GO:0016301">
    <property type="term" value="F:kinase activity"/>
    <property type="evidence" value="ECO:0007669"/>
    <property type="project" value="UniProtKB-KW"/>
</dbReference>
<sequence>MSPIAVKNDERQLDSICLENENASFYTDIIGGDDMLSHELIRNYQLFSKYKGHSLEAFESILKTSKRHILADIAKINDTLSLYQLPLIALDRQLVYPPDLTEKDLLNRMLPTLDDYLFQDERLDMIIIYIMMAKEFISINHLESLLRLSRNSVIADLNLVRDRVQAFQVTLAYNRQDGYFFEGEPLALRRLLESAVSSLLQVTSGPWVFSYLLHELGLPDQKKVMAATLEELSRENHLTFISEKLRDLIYFFCLLAHRPFSRDVRGEAVDTFPLASPAVETMVDQLLVNFPSLTEEKYLVQSRLLGCIQGDLDLVFQQPIYDIMEEIINSVAVNTGLSITDTPELRQNLYSHLLPAYYRLYYDINLTNPLKEQIKQDYESLFYLVKRSLSPLEKQLGKSVNEDEVAYFTIHFGRWLQAPKKRPSNQLVALSVCPNGISSSLMLEATLKELFPQLQFIRIHQLDKIKLLDPASFDLIFSTVAFDCAKPVYVTQALMGPVEKMMLKKMVCDDFHLPLSEQFALDDLLSIIHKHTTITNKEGLVSDLSRYLIGNHLTIEKGGLGLLDLLTADFIRQADAVSDWQEAIRLAAQPLLEHQMIETSYIDGMIDSVNELGAYIVLAPKVAVPHAAPEKGTRQLGMSLLQLKEPVSFDLKQEGDPDKQVQLIFVLSAVDSSSHLKALQELSLILDDDEHIEQLIEAKNTEEIMSLISHMIEKGDESHD</sequence>
<dbReference type="CDD" id="cd00211">
    <property type="entry name" value="PTS_IIA_fru"/>
    <property type="match status" value="1"/>
</dbReference>
<evidence type="ECO:0000256" key="5">
    <source>
        <dbReference type="ARBA" id="ARBA00022679"/>
    </source>
</evidence>
<dbReference type="GO" id="GO:0006355">
    <property type="term" value="P:regulation of DNA-templated transcription"/>
    <property type="evidence" value="ECO:0007669"/>
    <property type="project" value="InterPro"/>
</dbReference>
<evidence type="ECO:0000256" key="8">
    <source>
        <dbReference type="ARBA" id="ARBA00037387"/>
    </source>
</evidence>
<feature type="domain" description="PTS EIIA type-2" evidence="11">
    <location>
        <begin position="564"/>
        <end position="711"/>
    </location>
</feature>
<dbReference type="EMBL" id="CP000259">
    <property type="protein sequence ID" value="ABF32852.1"/>
    <property type="molecule type" value="Genomic_DNA"/>
</dbReference>
<evidence type="ECO:0000313" key="15">
    <source>
        <dbReference type="Proteomes" id="UP000002433"/>
    </source>
</evidence>
<evidence type="ECO:0000256" key="10">
    <source>
        <dbReference type="ARBA" id="ARBA00042072"/>
    </source>
</evidence>
<dbReference type="SUPFAM" id="SSF52794">
    <property type="entry name" value="PTS system IIB component-like"/>
    <property type="match status" value="1"/>
</dbReference>
<dbReference type="InterPro" id="IPR036095">
    <property type="entry name" value="PTS_EIIB-like_sf"/>
</dbReference>
<evidence type="ECO:0000256" key="3">
    <source>
        <dbReference type="ARBA" id="ARBA00022490"/>
    </source>
</evidence>
<dbReference type="Pfam" id="PF00874">
    <property type="entry name" value="PRD"/>
    <property type="match status" value="1"/>
</dbReference>
<proteinExistence type="predicted"/>
<evidence type="ECO:0000256" key="1">
    <source>
        <dbReference type="ARBA" id="ARBA00004496"/>
    </source>
</evidence>
<dbReference type="CDD" id="cd05568">
    <property type="entry name" value="PTS_IIB_bgl_like"/>
    <property type="match status" value="1"/>
</dbReference>
<dbReference type="InterPro" id="IPR011608">
    <property type="entry name" value="PRD"/>
</dbReference>
<keyword evidence="7" id="KW-0418">Kinase</keyword>
<evidence type="ECO:0000256" key="2">
    <source>
        <dbReference type="ARBA" id="ARBA00022448"/>
    </source>
</evidence>
<evidence type="ECO:0000256" key="7">
    <source>
        <dbReference type="ARBA" id="ARBA00022777"/>
    </source>
</evidence>
<dbReference type="InterPro" id="IPR016152">
    <property type="entry name" value="PTrfase/Anion_transptr"/>
</dbReference>
<dbReference type="PROSITE" id="PS51094">
    <property type="entry name" value="PTS_EIIA_TYPE_2"/>
    <property type="match status" value="1"/>
</dbReference>
<dbReference type="Pfam" id="PF00359">
    <property type="entry name" value="PTS_EIIA_2"/>
    <property type="match status" value="1"/>
</dbReference>
<accession>Q1JJX1</accession>
<evidence type="ECO:0000256" key="4">
    <source>
        <dbReference type="ARBA" id="ARBA00022553"/>
    </source>
</evidence>
<dbReference type="InterPro" id="IPR051351">
    <property type="entry name" value="Ascorbate-PTS_EIIA_comp"/>
</dbReference>
<evidence type="ECO:0000259" key="13">
    <source>
        <dbReference type="PROSITE" id="PS51372"/>
    </source>
</evidence>
<dbReference type="Gene3D" id="3.40.930.10">
    <property type="entry name" value="Mannitol-specific EII, Chain A"/>
    <property type="match status" value="1"/>
</dbReference>
<dbReference type="InterPro" id="IPR013011">
    <property type="entry name" value="PTS_EIIB_2"/>
</dbReference>
<keyword evidence="5 14" id="KW-0808">Transferase</keyword>
<dbReference type="PANTHER" id="PTHR36203:SF1">
    <property type="entry name" value="ASCORBATE-SPECIFIC PTS SYSTEM EIIA COMPONENT"/>
    <property type="match status" value="1"/>
</dbReference>
<evidence type="ECO:0000313" key="14">
    <source>
        <dbReference type="EMBL" id="ABF32852.1"/>
    </source>
</evidence>
<dbReference type="PANTHER" id="PTHR36203">
    <property type="entry name" value="ASCORBATE-SPECIFIC PTS SYSTEM EIIA COMPONENT"/>
    <property type="match status" value="1"/>
</dbReference>
<evidence type="ECO:0000259" key="11">
    <source>
        <dbReference type="PROSITE" id="PS51094"/>
    </source>
</evidence>
<dbReference type="GO" id="GO:0005737">
    <property type="term" value="C:cytoplasm"/>
    <property type="evidence" value="ECO:0007669"/>
    <property type="project" value="UniProtKB-SubCell"/>
</dbReference>
<dbReference type="Gene3D" id="1.10.1790.10">
    <property type="entry name" value="PRD domain"/>
    <property type="match status" value="1"/>
</dbReference>
<feature type="domain" description="PTS EIIB type-2" evidence="12">
    <location>
        <begin position="427"/>
        <end position="515"/>
    </location>
</feature>
<keyword evidence="4" id="KW-0597">Phosphoprotein</keyword>
<protein>
    <recommendedName>
        <fullName evidence="9">Ascorbate-specific PTS system EIIA component</fullName>
    </recommendedName>
    <alternativeName>
        <fullName evidence="10">Ascorbate-specific phosphotransferase enzyme IIA component</fullName>
    </alternativeName>
</protein>
<evidence type="ECO:0000256" key="6">
    <source>
        <dbReference type="ARBA" id="ARBA00022683"/>
    </source>
</evidence>
<evidence type="ECO:0000259" key="12">
    <source>
        <dbReference type="PROSITE" id="PS51099"/>
    </source>
</evidence>
<dbReference type="InterPro" id="IPR002178">
    <property type="entry name" value="PTS_EIIA_type-2_dom"/>
</dbReference>
<dbReference type="SUPFAM" id="SSF55804">
    <property type="entry name" value="Phoshotransferase/anion transport protein"/>
    <property type="match status" value="1"/>
</dbReference>
<comment type="function">
    <text evidence="8">The phosphoenolpyruvate-dependent sugar phosphotransferase system (sugar PTS), a major carbohydrate active transport system, catalyzes the phosphorylation of incoming sugar substrates concomitantly with their translocation across the cell membrane. The enzyme II UlaABC PTS system is involved in ascorbate transport.</text>
</comment>